<sequence>MKLFFLIFFGFVTGFAAETVTIPTINLNLSAPDTPQQLVTSLNVLIVLTLLALAPSLIFVMTSFLRLIIVFSFLRQAMGTQQMPPTNVLISLALILTFFIMEPVAKQSYNEGIKPYLEEKIGYQDAFAIGAKPFKEFMVRNTREKDLALFYRIRALPNPNTVDDIPFTIAAPAFIISELKTAFEIGFLLYLPFLVIDMVVSSVLMSMGMMMLPPVMISLPFKLLIFVLVDGWNLLIGNLVASFK</sequence>
<dbReference type="PRINTS" id="PR01302">
    <property type="entry name" value="TYPE3IMPPROT"/>
</dbReference>
<keyword evidence="9 12" id="KW-0472">Membrane</keyword>
<accession>A0A5L8QMC5</accession>
<dbReference type="AlphaFoldDB" id="A0A5L8QMC5"/>
<protein>
    <recommendedName>
        <fullName evidence="2 12">Flagellar biosynthetic protein FliP</fullName>
    </recommendedName>
</protein>
<dbReference type="PANTHER" id="PTHR30587">
    <property type="entry name" value="FLAGELLAR BIOSYNTHETIC PROTEIN FLIP"/>
    <property type="match status" value="1"/>
</dbReference>
<keyword evidence="6 12" id="KW-1005">Bacterial flagellum biogenesis</keyword>
<reference evidence="14 16" key="1">
    <citation type="submission" date="2018-05" db="EMBL/GenBank/DDBJ databases">
        <authorList>
            <consortium name="PulseNet: The National Subtyping Network for Foodborne Disease Surveillance"/>
            <person name="Tarr C.L."/>
            <person name="Trees E."/>
            <person name="Katz L.S."/>
            <person name="Carleton-Romer H.A."/>
            <person name="Stroika S."/>
            <person name="Kucerova Z."/>
            <person name="Roache K.F."/>
            <person name="Sabol A.L."/>
            <person name="Besser J."/>
            <person name="Gerner-Smidt P."/>
        </authorList>
    </citation>
    <scope>NUCLEOTIDE SEQUENCE</scope>
    <source>
        <strain evidence="14">2014D-0197</strain>
        <strain evidence="13 16">2016D-0221</strain>
        <strain evidence="15">D4313</strain>
    </source>
</reference>
<dbReference type="GO" id="GO:0044781">
    <property type="term" value="P:bacterial-type flagellum organization"/>
    <property type="evidence" value="ECO:0007669"/>
    <property type="project" value="UniProtKB-UniRule"/>
</dbReference>
<dbReference type="PROSITE" id="PS01061">
    <property type="entry name" value="FLIP_2"/>
    <property type="match status" value="1"/>
</dbReference>
<dbReference type="InterPro" id="IPR005838">
    <property type="entry name" value="T3SS_IM_P"/>
</dbReference>
<dbReference type="RefSeq" id="WP_042960611.1">
    <property type="nucleotide sequence ID" value="NZ_AABUZP020000005.1"/>
</dbReference>
<evidence type="ECO:0000256" key="3">
    <source>
        <dbReference type="ARBA" id="ARBA00022448"/>
    </source>
</evidence>
<name>A0A5L8QMC5_CAMFE</name>
<dbReference type="Pfam" id="PF00813">
    <property type="entry name" value="FliP"/>
    <property type="match status" value="1"/>
</dbReference>
<feature type="transmembrane region" description="Helical" evidence="12">
    <location>
        <begin position="187"/>
        <end position="211"/>
    </location>
</feature>
<evidence type="ECO:0000313" key="16">
    <source>
        <dbReference type="Proteomes" id="UP000557842"/>
    </source>
</evidence>
<evidence type="ECO:0000256" key="1">
    <source>
        <dbReference type="ARBA" id="ARBA00006257"/>
    </source>
</evidence>
<comment type="subcellular location">
    <subcellularLocation>
        <location evidence="12">Cell membrane</location>
        <topology evidence="12">Multi-pass membrane protein</topology>
    </subcellularLocation>
    <subcellularLocation>
        <location evidence="12">Bacterial flagellum basal body</location>
    </subcellularLocation>
</comment>
<feature type="transmembrane region" description="Helical" evidence="12">
    <location>
        <begin position="223"/>
        <end position="243"/>
    </location>
</feature>
<evidence type="ECO:0000256" key="11">
    <source>
        <dbReference type="ARBA" id="ARBA00023225"/>
    </source>
</evidence>
<dbReference type="GO" id="GO:0009306">
    <property type="term" value="P:protein secretion"/>
    <property type="evidence" value="ECO:0007669"/>
    <property type="project" value="UniProtKB-UniRule"/>
</dbReference>
<keyword evidence="7 12" id="KW-0653">Protein transport</keyword>
<dbReference type="EMBL" id="AACCXM010000001">
    <property type="protein sequence ID" value="EAK0468262.1"/>
    <property type="molecule type" value="Genomic_DNA"/>
</dbReference>
<evidence type="ECO:0000256" key="9">
    <source>
        <dbReference type="ARBA" id="ARBA00023136"/>
    </source>
</evidence>
<dbReference type="Proteomes" id="UP000557842">
    <property type="component" value="Unassembled WGS sequence"/>
</dbReference>
<keyword evidence="8 12" id="KW-1133">Transmembrane helix</keyword>
<evidence type="ECO:0000256" key="12">
    <source>
        <dbReference type="RuleBase" id="RU362069"/>
    </source>
</evidence>
<evidence type="ECO:0000256" key="2">
    <source>
        <dbReference type="ARBA" id="ARBA00021714"/>
    </source>
</evidence>
<evidence type="ECO:0000313" key="15">
    <source>
        <dbReference type="EMBL" id="EAK0468262.1"/>
    </source>
</evidence>
<evidence type="ECO:0000313" key="13">
    <source>
        <dbReference type="EMBL" id="EAI5408742.1"/>
    </source>
</evidence>
<evidence type="ECO:0000256" key="10">
    <source>
        <dbReference type="ARBA" id="ARBA00023143"/>
    </source>
</evidence>
<dbReference type="NCBIfam" id="NF009438">
    <property type="entry name" value="PRK12797.1"/>
    <property type="match status" value="1"/>
</dbReference>
<keyword evidence="5 12" id="KW-0812">Transmembrane</keyword>
<dbReference type="GO" id="GO:0009425">
    <property type="term" value="C:bacterial-type flagellum basal body"/>
    <property type="evidence" value="ECO:0007669"/>
    <property type="project" value="UniProtKB-SubCell"/>
</dbReference>
<dbReference type="EMBL" id="AACCXK010000001">
    <property type="protein sequence ID" value="EAK0452151.1"/>
    <property type="molecule type" value="Genomic_DNA"/>
</dbReference>
<keyword evidence="3 12" id="KW-0813">Transport</keyword>
<dbReference type="EMBL" id="AABQDW010000023">
    <property type="protein sequence ID" value="EAI5408742.1"/>
    <property type="molecule type" value="Genomic_DNA"/>
</dbReference>
<dbReference type="PRINTS" id="PR00951">
    <property type="entry name" value="FLGBIOSNFLIP"/>
</dbReference>
<dbReference type="PANTHER" id="PTHR30587:SF0">
    <property type="entry name" value="FLAGELLAR BIOSYNTHETIC PROTEIN FLIP"/>
    <property type="match status" value="1"/>
</dbReference>
<keyword evidence="14" id="KW-0969">Cilium</keyword>
<evidence type="ECO:0000256" key="6">
    <source>
        <dbReference type="ARBA" id="ARBA00022795"/>
    </source>
</evidence>
<evidence type="ECO:0000256" key="5">
    <source>
        <dbReference type="ARBA" id="ARBA00022692"/>
    </source>
</evidence>
<feature type="transmembrane region" description="Helical" evidence="12">
    <location>
        <begin position="45"/>
        <end position="74"/>
    </location>
</feature>
<gene>
    <name evidence="12 14" type="primary">fliP</name>
    <name evidence="14" type="ORF">AAH17_00535</name>
    <name evidence="15" type="ORF">AAH24_02595</name>
    <name evidence="13" type="ORF">BVH53_08575</name>
</gene>
<proteinExistence type="inferred from homology"/>
<comment type="similarity">
    <text evidence="1 12">Belongs to the FliP/MopC/SpaP family.</text>
</comment>
<comment type="caution">
    <text evidence="14">The sequence shown here is derived from an EMBL/GenBank/DDBJ whole genome shotgun (WGS) entry which is preliminary data.</text>
</comment>
<keyword evidence="4 12" id="KW-1003">Cell membrane</keyword>
<keyword evidence="10" id="KW-0975">Bacterial flagellum</keyword>
<evidence type="ECO:0000313" key="14">
    <source>
        <dbReference type="EMBL" id="EAK0452151.1"/>
    </source>
</evidence>
<dbReference type="PROSITE" id="PS01060">
    <property type="entry name" value="FLIP_1"/>
    <property type="match status" value="1"/>
</dbReference>
<evidence type="ECO:0000256" key="8">
    <source>
        <dbReference type="ARBA" id="ARBA00022989"/>
    </source>
</evidence>
<keyword evidence="14" id="KW-0966">Cell projection</keyword>
<evidence type="ECO:0000256" key="7">
    <source>
        <dbReference type="ARBA" id="ARBA00022927"/>
    </source>
</evidence>
<keyword evidence="11 12" id="KW-1006">Bacterial flagellum protein export</keyword>
<evidence type="ECO:0000256" key="4">
    <source>
        <dbReference type="ARBA" id="ARBA00022475"/>
    </source>
</evidence>
<feature type="transmembrane region" description="Helical" evidence="12">
    <location>
        <begin position="86"/>
        <end position="105"/>
    </location>
</feature>
<dbReference type="GO" id="GO:0005886">
    <property type="term" value="C:plasma membrane"/>
    <property type="evidence" value="ECO:0007669"/>
    <property type="project" value="UniProtKB-SubCell"/>
</dbReference>
<comment type="function">
    <text evidence="12">Plays a role in the flagellum-specific transport system.</text>
</comment>
<keyword evidence="14" id="KW-0282">Flagellum</keyword>
<organism evidence="14">
    <name type="scientific">Campylobacter fetus</name>
    <dbReference type="NCBI Taxonomy" id="196"/>
    <lineage>
        <taxon>Bacteria</taxon>
        <taxon>Pseudomonadati</taxon>
        <taxon>Campylobacterota</taxon>
        <taxon>Epsilonproteobacteria</taxon>
        <taxon>Campylobacterales</taxon>
        <taxon>Campylobacteraceae</taxon>
        <taxon>Campylobacter</taxon>
    </lineage>
</organism>
<dbReference type="NCBIfam" id="TIGR01103">
    <property type="entry name" value="fliP"/>
    <property type="match status" value="1"/>
</dbReference>
<dbReference type="InterPro" id="IPR005837">
    <property type="entry name" value="FliP"/>
</dbReference>